<dbReference type="InParanoid" id="A0A067QB92"/>
<sequence>MAPPVAKKYDKNWGRSTESLCSSLLTSAEGASAMPMMGGKYCGDRTMWRCGTVVETALRLLMQHRRHRPMIMNMVEG</sequence>
<dbReference type="EMBL" id="KL197709">
    <property type="protein sequence ID" value="KDQ64244.1"/>
    <property type="molecule type" value="Genomic_DNA"/>
</dbReference>
<evidence type="ECO:0000313" key="2">
    <source>
        <dbReference type="Proteomes" id="UP000027265"/>
    </source>
</evidence>
<evidence type="ECO:0000313" key="1">
    <source>
        <dbReference type="EMBL" id="KDQ64244.1"/>
    </source>
</evidence>
<protein>
    <submittedName>
        <fullName evidence="1">Uncharacterized protein</fullName>
    </submittedName>
</protein>
<keyword evidence="2" id="KW-1185">Reference proteome</keyword>
<reference evidence="2" key="1">
    <citation type="journal article" date="2014" name="Proc. Natl. Acad. Sci. U.S.A.">
        <title>Extensive sampling of basidiomycete genomes demonstrates inadequacy of the white-rot/brown-rot paradigm for wood decay fungi.</title>
        <authorList>
            <person name="Riley R."/>
            <person name="Salamov A.A."/>
            <person name="Brown D.W."/>
            <person name="Nagy L.G."/>
            <person name="Floudas D."/>
            <person name="Held B.W."/>
            <person name="Levasseur A."/>
            <person name="Lombard V."/>
            <person name="Morin E."/>
            <person name="Otillar R."/>
            <person name="Lindquist E.A."/>
            <person name="Sun H."/>
            <person name="LaButti K.M."/>
            <person name="Schmutz J."/>
            <person name="Jabbour D."/>
            <person name="Luo H."/>
            <person name="Baker S.E."/>
            <person name="Pisabarro A.G."/>
            <person name="Walton J.D."/>
            <person name="Blanchette R.A."/>
            <person name="Henrissat B."/>
            <person name="Martin F."/>
            <person name="Cullen D."/>
            <person name="Hibbett D.S."/>
            <person name="Grigoriev I.V."/>
        </authorList>
    </citation>
    <scope>NUCLEOTIDE SEQUENCE [LARGE SCALE GENOMIC DNA]</scope>
    <source>
        <strain evidence="2">MUCL 33604</strain>
    </source>
</reference>
<proteinExistence type="predicted"/>
<name>A0A067QB92_9AGAM</name>
<dbReference type="AlphaFoldDB" id="A0A067QB92"/>
<gene>
    <name evidence="1" type="ORF">JAAARDRAFT_220379</name>
</gene>
<dbReference type="Proteomes" id="UP000027265">
    <property type="component" value="Unassembled WGS sequence"/>
</dbReference>
<accession>A0A067QB92</accession>
<dbReference type="HOGENOM" id="CLU_2638392_0_0_1"/>
<organism evidence="1 2">
    <name type="scientific">Jaapia argillacea MUCL 33604</name>
    <dbReference type="NCBI Taxonomy" id="933084"/>
    <lineage>
        <taxon>Eukaryota</taxon>
        <taxon>Fungi</taxon>
        <taxon>Dikarya</taxon>
        <taxon>Basidiomycota</taxon>
        <taxon>Agaricomycotina</taxon>
        <taxon>Agaricomycetes</taxon>
        <taxon>Agaricomycetidae</taxon>
        <taxon>Jaapiales</taxon>
        <taxon>Jaapiaceae</taxon>
        <taxon>Jaapia</taxon>
    </lineage>
</organism>